<gene>
    <name evidence="1" type="ORF">GGR16_002617</name>
</gene>
<evidence type="ECO:0000313" key="1">
    <source>
        <dbReference type="EMBL" id="MBB4017583.1"/>
    </source>
</evidence>
<dbReference type="Proteomes" id="UP000577362">
    <property type="component" value="Unassembled WGS sequence"/>
</dbReference>
<organism evidence="1 2">
    <name type="scientific">Chelatococcus caeni</name>
    <dbReference type="NCBI Taxonomy" id="1348468"/>
    <lineage>
        <taxon>Bacteria</taxon>
        <taxon>Pseudomonadati</taxon>
        <taxon>Pseudomonadota</taxon>
        <taxon>Alphaproteobacteria</taxon>
        <taxon>Hyphomicrobiales</taxon>
        <taxon>Chelatococcaceae</taxon>
        <taxon>Chelatococcus</taxon>
    </lineage>
</organism>
<reference evidence="1 2" key="1">
    <citation type="submission" date="2020-08" db="EMBL/GenBank/DDBJ databases">
        <title>Genomic Encyclopedia of Type Strains, Phase IV (KMG-IV): sequencing the most valuable type-strain genomes for metagenomic binning, comparative biology and taxonomic classification.</title>
        <authorList>
            <person name="Goeker M."/>
        </authorList>
    </citation>
    <scope>NUCLEOTIDE SEQUENCE [LARGE SCALE GENOMIC DNA]</scope>
    <source>
        <strain evidence="1 2">DSM 103737</strain>
    </source>
</reference>
<evidence type="ECO:0000313" key="2">
    <source>
        <dbReference type="Proteomes" id="UP000577362"/>
    </source>
</evidence>
<dbReference type="EMBL" id="JACIEN010000003">
    <property type="protein sequence ID" value="MBB4017583.1"/>
    <property type="molecule type" value="Genomic_DNA"/>
</dbReference>
<accession>A0A840BYE0</accession>
<sequence length="131" mass="13478">MDTALFSDLLSVTTSAPVATNGTLTFPYPSGKAAADYVADKGRIFARGLMAYFDAADDGIDIAFGASITVTYKGETSIPANTQVQLEVFHANGGVATLTPIADPSAATAEDVANKVNQIIAALQANEPPLV</sequence>
<dbReference type="AlphaFoldDB" id="A0A840BYE0"/>
<name>A0A840BYE0_9HYPH</name>
<protein>
    <submittedName>
        <fullName evidence="1">Uncharacterized protein</fullName>
    </submittedName>
</protein>
<comment type="caution">
    <text evidence="1">The sequence shown here is derived from an EMBL/GenBank/DDBJ whole genome shotgun (WGS) entry which is preliminary data.</text>
</comment>
<dbReference type="RefSeq" id="WP_019403026.1">
    <property type="nucleotide sequence ID" value="NZ_JACIEN010000003.1"/>
</dbReference>
<keyword evidence="2" id="KW-1185">Reference proteome</keyword>
<proteinExistence type="predicted"/>